<dbReference type="Proteomes" id="UP000550729">
    <property type="component" value="Unassembled WGS sequence"/>
</dbReference>
<dbReference type="SUPFAM" id="SSF47336">
    <property type="entry name" value="ACP-like"/>
    <property type="match status" value="2"/>
</dbReference>
<evidence type="ECO:0000256" key="1">
    <source>
        <dbReference type="ARBA" id="ARBA00001957"/>
    </source>
</evidence>
<name>A0A848L000_9ACTN</name>
<organism evidence="10 11">
    <name type="scientific">Gordonia asplenii</name>
    <dbReference type="NCBI Taxonomy" id="2725283"/>
    <lineage>
        <taxon>Bacteria</taxon>
        <taxon>Bacillati</taxon>
        <taxon>Actinomycetota</taxon>
        <taxon>Actinomycetes</taxon>
        <taxon>Mycobacteriales</taxon>
        <taxon>Gordoniaceae</taxon>
        <taxon>Gordonia</taxon>
    </lineage>
</organism>
<dbReference type="Pfam" id="PF00501">
    <property type="entry name" value="AMP-binding"/>
    <property type="match status" value="1"/>
</dbReference>
<dbReference type="UniPathway" id="UPA00011"/>
<dbReference type="PROSITE" id="PS50075">
    <property type="entry name" value="CARRIER"/>
    <property type="match status" value="1"/>
</dbReference>
<comment type="caution">
    <text evidence="10">The sequence shown here is derived from an EMBL/GenBank/DDBJ whole genome shotgun (WGS) entry which is preliminary data.</text>
</comment>
<keyword evidence="7" id="KW-0436">Ligase</keyword>
<keyword evidence="5" id="KW-0596">Phosphopantetheine</keyword>
<dbReference type="GO" id="GO:0044550">
    <property type="term" value="P:secondary metabolite biosynthetic process"/>
    <property type="evidence" value="ECO:0007669"/>
    <property type="project" value="TreeGrafter"/>
</dbReference>
<dbReference type="InterPro" id="IPR023213">
    <property type="entry name" value="CAT-like_dom_sf"/>
</dbReference>
<dbReference type="InterPro" id="IPR020845">
    <property type="entry name" value="AMP-binding_CS"/>
</dbReference>
<dbReference type="PANTHER" id="PTHR45527">
    <property type="entry name" value="NONRIBOSOMAL PEPTIDE SYNTHETASE"/>
    <property type="match status" value="1"/>
</dbReference>
<dbReference type="InterPro" id="IPR045851">
    <property type="entry name" value="AMP-bd_C_sf"/>
</dbReference>
<evidence type="ECO:0000256" key="8">
    <source>
        <dbReference type="ARBA" id="ARBA00033440"/>
    </source>
</evidence>
<dbReference type="GO" id="GO:0005737">
    <property type="term" value="C:cytoplasm"/>
    <property type="evidence" value="ECO:0007669"/>
    <property type="project" value="TreeGrafter"/>
</dbReference>
<dbReference type="GO" id="GO:0016874">
    <property type="term" value="F:ligase activity"/>
    <property type="evidence" value="ECO:0007669"/>
    <property type="project" value="UniProtKB-KW"/>
</dbReference>
<dbReference type="PROSITE" id="PS00455">
    <property type="entry name" value="AMP_BINDING"/>
    <property type="match status" value="1"/>
</dbReference>
<dbReference type="Gene3D" id="3.30.300.30">
    <property type="match status" value="1"/>
</dbReference>
<evidence type="ECO:0000256" key="2">
    <source>
        <dbReference type="ARBA" id="ARBA00005102"/>
    </source>
</evidence>
<keyword evidence="11" id="KW-1185">Reference proteome</keyword>
<dbReference type="InterPro" id="IPR000873">
    <property type="entry name" value="AMP-dep_synth/lig_dom"/>
</dbReference>
<dbReference type="Gene3D" id="3.30.559.30">
    <property type="entry name" value="Nonribosomal peptide synthetase, condensation domain"/>
    <property type="match status" value="1"/>
</dbReference>
<dbReference type="InterPro" id="IPR010071">
    <property type="entry name" value="AA_adenyl_dom"/>
</dbReference>
<proteinExistence type="inferred from homology"/>
<sequence length="1172" mass="126406">MTHVQPIGDEKLRGLLDGLIDGVENISDTDDLIESGLSSLGMMRIASFLRGQGHAVNFAGLAANPTLRAWKVLLGSGIEEAAPVDAPSADRPDETDDDSFPLATMQHAYWVGRRGEQSMGGVAAHLYAEFDGAGVDVERLRGAVADLVQRHLMLRARFGENGRQTVGAQAHPHVFTVHDLRAHGNVDAELERLRHAKSHQLLDVADGHVFDVALTLLPAGRTRLHVDVDMLAADAMSYRTLMKDLATFYAGEGSTLAPIEYQYRDYLADKVQVTAAEREREQAWWREHLNELPDPPQLPLVPEAQRADPHLTTRRNYHVSAHQRAALARAAARHRLTPAVVLAAVFADVIGRWSATPRFLLNLPLFNREPLHADVDALVGDFSSSVMVPVDTAGTGTFVEFATGVQESLHSSALHSAYPGLDVIRDLGRFRGESVLAPVVYTSGLDLGELFDESVLRQFGEPGWIVSQGPQVALDAQVVELGGGLLVNWDVREHAFAPGVIDAMFDAYRAALDRLLADNADWDVALEHSPLQRQLTRRAEANFVPVQRSRKLLHQRFFEFAATTPDAVALAYADGDVEEFVTYSELAEKALRTSAALRARGVGPGATVAIQIPKGPDQLVAVIGVLAAGATYLPIGMDQPVARRREMERIAGVDVAIVAGPATRTEDDRSTALPLADAVAHDLDGLAPHTGDDTDPAYILFTSGSTGTPKGVVVSHGAVMNTLERCRDAFGLVAGDRSIALSALEFDLSIEDTFGLFDVGASVVMIDEDTRRDGQRISRLIERFGVTQLYCVPGILDMVLSAADGSDRLRTVRTVVVGGDRVSVDLPRRVFAGCADDVTFAGLGGCTETAIHHTISIVPRDIPDYPAVPFGRPLGGMGVRVVAPDSGLDCPDWVAGELWVAGTSVADGYLADPERTAQRFVDYQGHRWYRTGDLVRFRGDGEVEFLGRIDKQVKLRGYRIEPGEVSAALRKATGVADAAVVINSRRGAARLCALVVPTNGDADPDALRASVRSALTELLPSYMIPDVIEIAEAIPLTGNGKVDDTAILELTDRAAGDEYVEPATVVERALALIVAENLGLERVGRTDDFFFLGGDSVRATTAVAAIMESLDTQEISVGDLFLGRTIAGLAERMIARSTDPGRLDAVAEIYCDIVELTDDEVADMLTQTTEGR</sequence>
<dbReference type="Pfam" id="PF00550">
    <property type="entry name" value="PP-binding"/>
    <property type="match status" value="1"/>
</dbReference>
<keyword evidence="6" id="KW-0597">Phosphoprotein</keyword>
<evidence type="ECO:0000256" key="6">
    <source>
        <dbReference type="ARBA" id="ARBA00022553"/>
    </source>
</evidence>
<evidence type="ECO:0000256" key="5">
    <source>
        <dbReference type="ARBA" id="ARBA00022450"/>
    </source>
</evidence>
<dbReference type="SUPFAM" id="SSF52777">
    <property type="entry name" value="CoA-dependent acyltransferases"/>
    <property type="match status" value="2"/>
</dbReference>
<dbReference type="GO" id="GO:0043041">
    <property type="term" value="P:amino acid activation for nonribosomal peptide biosynthetic process"/>
    <property type="evidence" value="ECO:0007669"/>
    <property type="project" value="TreeGrafter"/>
</dbReference>
<dbReference type="PANTHER" id="PTHR45527:SF10">
    <property type="entry name" value="PYOCHELIN SYNTHASE PCHF"/>
    <property type="match status" value="1"/>
</dbReference>
<dbReference type="InterPro" id="IPR057737">
    <property type="entry name" value="Condensation_MtbB-like"/>
</dbReference>
<evidence type="ECO:0000259" key="9">
    <source>
        <dbReference type="PROSITE" id="PS50075"/>
    </source>
</evidence>
<dbReference type="InterPro" id="IPR006162">
    <property type="entry name" value="Ppantetheine_attach_site"/>
</dbReference>
<dbReference type="InterPro" id="IPR025110">
    <property type="entry name" value="AMP-bd_C"/>
</dbReference>
<dbReference type="GO" id="GO:0000036">
    <property type="term" value="F:acyl carrier activity"/>
    <property type="evidence" value="ECO:0007669"/>
    <property type="project" value="TreeGrafter"/>
</dbReference>
<protein>
    <recommendedName>
        <fullName evidence="4">Phenyloxazoline synthase MbtB</fullName>
    </recommendedName>
    <alternativeName>
        <fullName evidence="8">Mycobactin synthetase protein B</fullName>
    </alternativeName>
</protein>
<dbReference type="Pfam" id="PF13193">
    <property type="entry name" value="AMP-binding_C"/>
    <property type="match status" value="1"/>
</dbReference>
<dbReference type="Gene3D" id="3.40.50.12780">
    <property type="entry name" value="N-terminal domain of ligase-like"/>
    <property type="match status" value="1"/>
</dbReference>
<dbReference type="Gene3D" id="3.30.559.10">
    <property type="entry name" value="Chloramphenicol acetyltransferase-like domain"/>
    <property type="match status" value="1"/>
</dbReference>
<evidence type="ECO:0000313" key="10">
    <source>
        <dbReference type="EMBL" id="NMO04156.1"/>
    </source>
</evidence>
<dbReference type="FunFam" id="3.30.559.30:FF:000006">
    <property type="entry name" value="Yersiniabactin polyketide/non-ribosomal peptide synthetase"/>
    <property type="match status" value="1"/>
</dbReference>
<dbReference type="SUPFAM" id="SSF56801">
    <property type="entry name" value="Acetyl-CoA synthetase-like"/>
    <property type="match status" value="1"/>
</dbReference>
<dbReference type="CDD" id="cd19535">
    <property type="entry name" value="Cyc_NRPS"/>
    <property type="match status" value="1"/>
</dbReference>
<feature type="domain" description="Carrier" evidence="9">
    <location>
        <begin position="1061"/>
        <end position="1137"/>
    </location>
</feature>
<reference evidence="10 11" key="1">
    <citation type="submission" date="2020-04" db="EMBL/GenBank/DDBJ databases">
        <title>Gordonia sp. nov. TBRC 11910.</title>
        <authorList>
            <person name="Suriyachadkun C."/>
        </authorList>
    </citation>
    <scope>NUCLEOTIDE SEQUENCE [LARGE SCALE GENOMIC DNA]</scope>
    <source>
        <strain evidence="10 11">TBRC 11910</strain>
    </source>
</reference>
<dbReference type="GO" id="GO:0031177">
    <property type="term" value="F:phosphopantetheine binding"/>
    <property type="evidence" value="ECO:0007669"/>
    <property type="project" value="TreeGrafter"/>
</dbReference>
<comment type="similarity">
    <text evidence="3">Belongs to the ATP-dependent AMP-binding enzyme family. MbtB subfamily.</text>
</comment>
<dbReference type="InterPro" id="IPR036736">
    <property type="entry name" value="ACP-like_sf"/>
</dbReference>
<dbReference type="AlphaFoldDB" id="A0A848L000"/>
<dbReference type="Gene3D" id="1.10.1200.10">
    <property type="entry name" value="ACP-like"/>
    <property type="match status" value="2"/>
</dbReference>
<dbReference type="EMBL" id="JABBNB010000031">
    <property type="protein sequence ID" value="NMO04156.1"/>
    <property type="molecule type" value="Genomic_DNA"/>
</dbReference>
<comment type="pathway">
    <text evidence="2">Siderophore biosynthesis; mycobactin biosynthesis.</text>
</comment>
<comment type="cofactor">
    <cofactor evidence="1">
        <name>pantetheine 4'-phosphate</name>
        <dbReference type="ChEBI" id="CHEBI:47942"/>
    </cofactor>
</comment>
<dbReference type="InterPro" id="IPR042099">
    <property type="entry name" value="ANL_N_sf"/>
</dbReference>
<dbReference type="RefSeq" id="WP_170196660.1">
    <property type="nucleotide sequence ID" value="NZ_JABBNB010000031.1"/>
</dbReference>
<dbReference type="InterPro" id="IPR009081">
    <property type="entry name" value="PP-bd_ACP"/>
</dbReference>
<dbReference type="PROSITE" id="PS00012">
    <property type="entry name" value="PHOSPHOPANTETHEINE"/>
    <property type="match status" value="1"/>
</dbReference>
<dbReference type="Pfam" id="PF00668">
    <property type="entry name" value="Condensation"/>
    <property type="match status" value="1"/>
</dbReference>
<gene>
    <name evidence="10" type="ORF">HH308_23345</name>
</gene>
<evidence type="ECO:0000256" key="3">
    <source>
        <dbReference type="ARBA" id="ARBA00007380"/>
    </source>
</evidence>
<dbReference type="FunFam" id="3.30.559.10:FF:000023">
    <property type="entry name" value="Non-ribosomal peptide synthetase"/>
    <property type="match status" value="1"/>
</dbReference>
<evidence type="ECO:0000313" key="11">
    <source>
        <dbReference type="Proteomes" id="UP000550729"/>
    </source>
</evidence>
<dbReference type="InterPro" id="IPR001242">
    <property type="entry name" value="Condensation_dom"/>
</dbReference>
<evidence type="ECO:0000256" key="4">
    <source>
        <dbReference type="ARBA" id="ARBA00016743"/>
    </source>
</evidence>
<accession>A0A848L000</accession>
<dbReference type="NCBIfam" id="TIGR01733">
    <property type="entry name" value="AA-adenyl-dom"/>
    <property type="match status" value="1"/>
</dbReference>
<evidence type="ECO:0000256" key="7">
    <source>
        <dbReference type="ARBA" id="ARBA00022598"/>
    </source>
</evidence>